<feature type="binding site" evidence="6">
    <location>
        <position position="254"/>
    </location>
    <ligand>
        <name>K(+)</name>
        <dbReference type="ChEBI" id="CHEBI:29103"/>
    </ligand>
</feature>
<organism evidence="9 10">
    <name type="scientific">Fictibacillus fluitans</name>
    <dbReference type="NCBI Taxonomy" id="3058422"/>
    <lineage>
        <taxon>Bacteria</taxon>
        <taxon>Bacillati</taxon>
        <taxon>Bacillota</taxon>
        <taxon>Bacilli</taxon>
        <taxon>Bacillales</taxon>
        <taxon>Fictibacillaceae</taxon>
        <taxon>Fictibacillus</taxon>
    </lineage>
</organism>
<proteinExistence type="inferred from homology"/>
<dbReference type="InterPro" id="IPR018948">
    <property type="entry name" value="GTP-bd_TrmE_N"/>
</dbReference>
<dbReference type="InterPro" id="IPR005225">
    <property type="entry name" value="Small_GTP-bd"/>
</dbReference>
<dbReference type="InterPro" id="IPR027266">
    <property type="entry name" value="TrmE/GcvT-like"/>
</dbReference>
<dbReference type="CDD" id="cd14858">
    <property type="entry name" value="TrmE_N"/>
    <property type="match status" value="1"/>
</dbReference>
<feature type="binding site" evidence="6">
    <location>
        <position position="458"/>
    </location>
    <ligand>
        <name>(6S)-5-formyl-5,6,7,8-tetrahydrofolate</name>
        <dbReference type="ChEBI" id="CHEBI:57457"/>
    </ligand>
</feature>
<evidence type="ECO:0000313" key="9">
    <source>
        <dbReference type="EMBL" id="MDN4527104.1"/>
    </source>
</evidence>
<comment type="function">
    <text evidence="6">Exhibits a very high intrinsic GTPase hydrolysis rate. Involved in the addition of a carboxymethylaminomethyl (cmnm) group at the wobble position (U34) of certain tRNAs, forming tRNA-cmnm(5)s(2)U34.</text>
</comment>
<dbReference type="RefSeq" id="WP_301168116.1">
    <property type="nucleotide sequence ID" value="NZ_JAUHTR010000018.1"/>
</dbReference>
<comment type="subunit">
    <text evidence="6">Homodimer. Heterotetramer of two MnmE and two MnmG subunits.</text>
</comment>
<dbReference type="NCBIfam" id="TIGR00231">
    <property type="entry name" value="small_GTP"/>
    <property type="match status" value="1"/>
</dbReference>
<dbReference type="InterPro" id="IPR004520">
    <property type="entry name" value="GTPase_MnmE"/>
</dbReference>
<feature type="binding site" evidence="6">
    <location>
        <position position="255"/>
    </location>
    <ligand>
        <name>Mg(2+)</name>
        <dbReference type="ChEBI" id="CHEBI:18420"/>
    </ligand>
</feature>
<dbReference type="CDD" id="cd04164">
    <property type="entry name" value="trmE"/>
    <property type="match status" value="1"/>
</dbReference>
<dbReference type="InterPro" id="IPR031168">
    <property type="entry name" value="G_TrmE"/>
</dbReference>
<accession>A0ABT8I299</accession>
<dbReference type="Gene3D" id="3.30.1360.120">
    <property type="entry name" value="Probable tRNA modification gtpase trme, domain 1"/>
    <property type="match status" value="1"/>
</dbReference>
<dbReference type="Pfam" id="PF01926">
    <property type="entry name" value="MMR_HSR1"/>
    <property type="match status" value="1"/>
</dbReference>
<evidence type="ECO:0000256" key="5">
    <source>
        <dbReference type="ARBA" id="ARBA00023134"/>
    </source>
</evidence>
<feature type="binding site" evidence="6">
    <location>
        <position position="85"/>
    </location>
    <ligand>
        <name>(6S)-5-formyl-5,6,7,8-tetrahydrofolate</name>
        <dbReference type="ChEBI" id="CHEBI:57457"/>
    </ligand>
</feature>
<dbReference type="HAMAP" id="MF_00379">
    <property type="entry name" value="GTPase_MnmE"/>
    <property type="match status" value="1"/>
</dbReference>
<comment type="caution">
    <text evidence="6">Lacks conserved residue(s) required for the propagation of feature annotation.</text>
</comment>
<keyword evidence="6" id="KW-0963">Cytoplasm</keyword>
<dbReference type="Pfam" id="PF12631">
    <property type="entry name" value="MnmE_helical"/>
    <property type="match status" value="1"/>
</dbReference>
<dbReference type="EC" id="3.6.-.-" evidence="6"/>
<keyword evidence="2 6" id="KW-0819">tRNA processing</keyword>
<keyword evidence="6" id="KW-0378">Hydrolase</keyword>
<evidence type="ECO:0000256" key="4">
    <source>
        <dbReference type="ARBA" id="ARBA00022958"/>
    </source>
</evidence>
<evidence type="ECO:0000259" key="8">
    <source>
        <dbReference type="PROSITE" id="PS51709"/>
    </source>
</evidence>
<dbReference type="InterPro" id="IPR027368">
    <property type="entry name" value="MnmE_dom2"/>
</dbReference>
<sequence length="458" mass="50654">MEYDTITAISTPMGEGAIAIVRLSGSEAVSIADSIYKGKINLQDAESHTIHYGKLIEPKTEEAVEEVMVSVMRGPRTFTREDVVEINCHGGIVSVNRVLQLVLNHGARLAEPGEFTKRAFLNGRIDLSQAEAVMDLIRAKTDRAMNVALNQMEGRLSKLVGKLRQTLLETIAHVEVNIDYPEYDAEEMTHALLNEKLGFVKSEVEKILVTAQQGKILREGLSTAIIGRPNVGKSSLMNALVHENKAIVTEIAGTTRDVIEEYVNVRGVPLHLVDTAGIRETEDIVERIGVEKSRKVLKESDLILLVINNNEPLSIEDENLFEAVKGLDVIVIVNKTDLDPKIDMNRVKELAGPHPVITTSLLHEEGVDHLEEGIARLFFQGGIEAQDITYVSNSRHIALLQQTIRHIDEALNGIEMSLPVDMVQIDITRAWEILGEIIGDTVSESLIDQLFSQFCLGK</sequence>
<feature type="binding site" evidence="6">
    <location>
        <position position="22"/>
    </location>
    <ligand>
        <name>(6S)-5-formyl-5,6,7,8-tetrahydrofolate</name>
        <dbReference type="ChEBI" id="CHEBI:57457"/>
    </ligand>
</feature>
<dbReference type="PANTHER" id="PTHR42714">
    <property type="entry name" value="TRNA MODIFICATION GTPASE GTPBP3"/>
    <property type="match status" value="1"/>
</dbReference>
<feature type="binding site" evidence="6">
    <location>
        <begin position="274"/>
        <end position="277"/>
    </location>
    <ligand>
        <name>GTP</name>
        <dbReference type="ChEBI" id="CHEBI:37565"/>
    </ligand>
</feature>
<dbReference type="Pfam" id="PF10396">
    <property type="entry name" value="TrmE_N"/>
    <property type="match status" value="1"/>
</dbReference>
<dbReference type="InterPro" id="IPR006073">
    <property type="entry name" value="GTP-bd"/>
</dbReference>
<evidence type="ECO:0000256" key="1">
    <source>
        <dbReference type="ARBA" id="ARBA00011043"/>
    </source>
</evidence>
<comment type="caution">
    <text evidence="9">The sequence shown here is derived from an EMBL/GenBank/DDBJ whole genome shotgun (WGS) entry which is preliminary data.</text>
</comment>
<comment type="cofactor">
    <cofactor evidence="6">
        <name>K(+)</name>
        <dbReference type="ChEBI" id="CHEBI:29103"/>
    </cofactor>
    <text evidence="6">Binds 1 potassium ion per subunit.</text>
</comment>
<keyword evidence="5 6" id="KW-0342">GTP-binding</keyword>
<keyword evidence="4 6" id="KW-0630">Potassium</keyword>
<keyword evidence="6" id="KW-0460">Magnesium</keyword>
<keyword evidence="6" id="KW-0479">Metal-binding</keyword>
<evidence type="ECO:0000256" key="3">
    <source>
        <dbReference type="ARBA" id="ARBA00022741"/>
    </source>
</evidence>
<dbReference type="NCBIfam" id="TIGR00450">
    <property type="entry name" value="mnmE_trmE_thdF"/>
    <property type="match status" value="1"/>
</dbReference>
<protein>
    <recommendedName>
        <fullName evidence="6">tRNA modification GTPase MnmE</fullName>
        <ecNumber evidence="6">3.6.-.-</ecNumber>
    </recommendedName>
</protein>
<evidence type="ECO:0000256" key="2">
    <source>
        <dbReference type="ARBA" id="ARBA00022694"/>
    </source>
</evidence>
<comment type="similarity">
    <text evidence="1 6 7">Belongs to the TRAFAC class TrmE-Era-EngA-EngB-Septin-like GTPase superfamily. TrmE GTPase family.</text>
</comment>
<evidence type="ECO:0000256" key="6">
    <source>
        <dbReference type="HAMAP-Rule" id="MF_00379"/>
    </source>
</evidence>
<feature type="binding site" evidence="6">
    <location>
        <begin position="230"/>
        <end position="235"/>
    </location>
    <ligand>
        <name>GTP</name>
        <dbReference type="ChEBI" id="CHEBI:37565"/>
    </ligand>
</feature>
<dbReference type="Proteomes" id="UP001172721">
    <property type="component" value="Unassembled WGS sequence"/>
</dbReference>
<dbReference type="SUPFAM" id="SSF116878">
    <property type="entry name" value="TrmE connector domain"/>
    <property type="match status" value="1"/>
</dbReference>
<dbReference type="InterPro" id="IPR027417">
    <property type="entry name" value="P-loop_NTPase"/>
</dbReference>
<dbReference type="Gene3D" id="1.20.120.430">
    <property type="entry name" value="tRNA modification GTPase MnmE domain 2"/>
    <property type="match status" value="1"/>
</dbReference>
<feature type="binding site" evidence="6">
    <location>
        <position position="234"/>
    </location>
    <ligand>
        <name>Mg(2+)</name>
        <dbReference type="ChEBI" id="CHEBI:18420"/>
    </ligand>
</feature>
<comment type="subcellular location">
    <subcellularLocation>
        <location evidence="6">Cytoplasm</location>
    </subcellularLocation>
</comment>
<feature type="binding site" evidence="6">
    <location>
        <position position="230"/>
    </location>
    <ligand>
        <name>K(+)</name>
        <dbReference type="ChEBI" id="CHEBI:29103"/>
    </ligand>
</feature>
<feature type="binding site" evidence="6">
    <location>
        <begin position="249"/>
        <end position="255"/>
    </location>
    <ligand>
        <name>GTP</name>
        <dbReference type="ChEBI" id="CHEBI:37565"/>
    </ligand>
</feature>
<feature type="domain" description="TrmE-type G" evidence="8">
    <location>
        <begin position="220"/>
        <end position="379"/>
    </location>
</feature>
<gene>
    <name evidence="6 9" type="primary">mnmE</name>
    <name evidence="6" type="synonym">trmE</name>
    <name evidence="9" type="ORF">QYB97_21660</name>
</gene>
<dbReference type="PANTHER" id="PTHR42714:SF2">
    <property type="entry name" value="TRNA MODIFICATION GTPASE GTPBP3, MITOCHONDRIAL"/>
    <property type="match status" value="1"/>
</dbReference>
<keyword evidence="10" id="KW-1185">Reference proteome</keyword>
<keyword evidence="3 6" id="KW-0547">Nucleotide-binding</keyword>
<dbReference type="PROSITE" id="PS51709">
    <property type="entry name" value="G_TRME"/>
    <property type="match status" value="1"/>
</dbReference>
<dbReference type="EMBL" id="JAUHTR010000018">
    <property type="protein sequence ID" value="MDN4527104.1"/>
    <property type="molecule type" value="Genomic_DNA"/>
</dbReference>
<feature type="binding site" evidence="6">
    <location>
        <position position="251"/>
    </location>
    <ligand>
        <name>K(+)</name>
        <dbReference type="ChEBI" id="CHEBI:29103"/>
    </ligand>
</feature>
<reference evidence="9" key="1">
    <citation type="submission" date="2023-07" db="EMBL/GenBank/DDBJ databases">
        <title>Fictibacillus sp. isolated from freshwater pond.</title>
        <authorList>
            <person name="Kirdat K."/>
            <person name="Bhat A."/>
            <person name="Mourya A."/>
            <person name="Yadav A."/>
        </authorList>
    </citation>
    <scope>NUCLEOTIDE SEQUENCE</scope>
    <source>
        <strain evidence="9">NE201</strain>
    </source>
</reference>
<evidence type="ECO:0000256" key="7">
    <source>
        <dbReference type="RuleBase" id="RU003313"/>
    </source>
</evidence>
<evidence type="ECO:0000313" key="10">
    <source>
        <dbReference type="Proteomes" id="UP001172721"/>
    </source>
</evidence>
<feature type="binding site" evidence="6">
    <location>
        <position position="249"/>
    </location>
    <ligand>
        <name>K(+)</name>
        <dbReference type="ChEBI" id="CHEBI:29103"/>
    </ligand>
</feature>
<feature type="binding site" evidence="6">
    <location>
        <position position="124"/>
    </location>
    <ligand>
        <name>(6S)-5-formyl-5,6,7,8-tetrahydrofolate</name>
        <dbReference type="ChEBI" id="CHEBI:57457"/>
    </ligand>
</feature>
<dbReference type="Gene3D" id="3.40.50.300">
    <property type="entry name" value="P-loop containing nucleotide triphosphate hydrolases"/>
    <property type="match status" value="1"/>
</dbReference>
<name>A0ABT8I299_9BACL</name>
<dbReference type="SUPFAM" id="SSF52540">
    <property type="entry name" value="P-loop containing nucleoside triphosphate hydrolases"/>
    <property type="match status" value="1"/>
</dbReference>
<dbReference type="InterPro" id="IPR025867">
    <property type="entry name" value="MnmE_helical"/>
</dbReference>